<feature type="region of interest" description="Disordered" evidence="1">
    <location>
        <begin position="41"/>
        <end position="60"/>
    </location>
</feature>
<dbReference type="EMBL" id="FNON01000004">
    <property type="protein sequence ID" value="SDY07680.1"/>
    <property type="molecule type" value="Genomic_DNA"/>
</dbReference>
<protein>
    <recommendedName>
        <fullName evidence="4">SseB protein N-terminal domain-containing protein</fullName>
    </recommendedName>
</protein>
<dbReference type="InterPro" id="IPR047659">
    <property type="entry name" value="T7SS_assoc"/>
</dbReference>
<dbReference type="RefSeq" id="WP_091291287.1">
    <property type="nucleotide sequence ID" value="NZ_FNON01000004.1"/>
</dbReference>
<evidence type="ECO:0000313" key="2">
    <source>
        <dbReference type="EMBL" id="SDY07680.1"/>
    </source>
</evidence>
<evidence type="ECO:0000313" key="3">
    <source>
        <dbReference type="Proteomes" id="UP000199515"/>
    </source>
</evidence>
<proteinExistence type="predicted"/>
<dbReference type="AlphaFoldDB" id="A0A1H3GX83"/>
<evidence type="ECO:0000256" key="1">
    <source>
        <dbReference type="SAM" id="MobiDB-lite"/>
    </source>
</evidence>
<organism evidence="2 3">
    <name type="scientific">Amycolatopsis xylanica</name>
    <dbReference type="NCBI Taxonomy" id="589385"/>
    <lineage>
        <taxon>Bacteria</taxon>
        <taxon>Bacillati</taxon>
        <taxon>Actinomycetota</taxon>
        <taxon>Actinomycetes</taxon>
        <taxon>Pseudonocardiales</taxon>
        <taxon>Pseudonocardiaceae</taxon>
        <taxon>Amycolatopsis</taxon>
    </lineage>
</organism>
<keyword evidence="3" id="KW-1185">Reference proteome</keyword>
<dbReference type="NCBIfam" id="NF033532">
    <property type="entry name" value="lone7para_assoc"/>
    <property type="match status" value="1"/>
</dbReference>
<name>A0A1H3GX83_9PSEU</name>
<gene>
    <name evidence="2" type="ORF">SAMN05421504_104427</name>
</gene>
<sequence>MTSDELLLLVDPAWRPTEQMPDPPAETAIGAWLIRADGTRSRFQPNPVYRPSTPDSPFDPVDAELRRLATGAQGTDALYETLRDVDLALAIDASGTPLIRPAPDGIPSLLVTTSPPLRASVDAPAWTDVTLADLASSGAHVLLNPGSAASMRLNPEALRTAAHTPG</sequence>
<reference evidence="2 3" key="1">
    <citation type="submission" date="2016-10" db="EMBL/GenBank/DDBJ databases">
        <authorList>
            <person name="de Groot N.N."/>
        </authorList>
    </citation>
    <scope>NUCLEOTIDE SEQUENCE [LARGE SCALE GENOMIC DNA]</scope>
    <source>
        <strain evidence="2 3">CPCC 202699</strain>
    </source>
</reference>
<evidence type="ECO:0008006" key="4">
    <source>
        <dbReference type="Google" id="ProtNLM"/>
    </source>
</evidence>
<dbReference type="OrthoDB" id="3373807at2"/>
<dbReference type="Proteomes" id="UP000199515">
    <property type="component" value="Unassembled WGS sequence"/>
</dbReference>
<accession>A0A1H3GX83</accession>
<dbReference type="STRING" id="589385.SAMN05421504_104427"/>